<reference evidence="1 2" key="1">
    <citation type="journal article" date="2022" name="Int. J. Syst. Evol. Microbiol.">
        <title>Noviherbaspirillum aridicola sp. nov., isolated from an arid soil in Pakistan.</title>
        <authorList>
            <person name="Khan I.U."/>
            <person name="Saqib M."/>
            <person name="Amin A."/>
            <person name="Hussain F."/>
            <person name="Li L."/>
            <person name="Liu Y.H."/>
            <person name="Fang B.Z."/>
            <person name="Ahmed I."/>
            <person name="Li W.J."/>
        </authorList>
    </citation>
    <scope>NUCLEOTIDE SEQUENCE [LARGE SCALE GENOMIC DNA]</scope>
    <source>
        <strain evidence="1 2">NCCP-691</strain>
    </source>
</reference>
<dbReference type="InterPro" id="IPR052036">
    <property type="entry name" value="Hydrolase/PRTase-associated"/>
</dbReference>
<comment type="caution">
    <text evidence="1">The sequence shown here is derived from an EMBL/GenBank/DDBJ whole genome shotgun (WGS) entry which is preliminary data.</text>
</comment>
<dbReference type="EMBL" id="BPMK01000011">
    <property type="protein sequence ID" value="GIZ52543.1"/>
    <property type="molecule type" value="Genomic_DNA"/>
</dbReference>
<sequence>MDSPDANQAALDTLRAAAHVLRDDTDVDGVIDAIGDADVVLLGEATHGTREFYRLRAEISKRLITEKGFDAIAVEADWPDALRVNRYIRPAENADSAHEALNGFERFPQWMWRNTEIVELVSWLRLQNKQRTDREGKIGFYGLDLYSLRASIDAVIRYLSEVDPEAARQARARYACFDHLAEDPQRYGYAANFGMRKDCEDEVVRQLVALTSDRDRLLAGAGADELDELFHAQQNARVAANAEAYYRSMFQGGSVSWNLRDSHMDDTLAALQEHIGGRRGRPARIIVWAHNSHIGDASATEMGDEGQHNLGQLVRQRVGRDRCFLLGFSTHAGTVTAASEWDSPAELKQVRPSHDQSFERLFHDTGLPNFFLPLRASPAARDVLRPRRLERAIGVIYLPQTERFSHYFEAALAEQFDAVVHFDETHALHPLERTAAIHDQEAPETWPSGI</sequence>
<dbReference type="Pfam" id="PF05139">
    <property type="entry name" value="Erythro_esteras"/>
    <property type="match status" value="1"/>
</dbReference>
<dbReference type="InterPro" id="IPR007815">
    <property type="entry name" value="Emycin_Estase"/>
</dbReference>
<dbReference type="InterPro" id="IPR014622">
    <property type="entry name" value="UCP036794_erythomycin"/>
</dbReference>
<protein>
    <recommendedName>
        <fullName evidence="3">Erythromycin esterase-like protein</fullName>
    </recommendedName>
</protein>
<organism evidence="1 2">
    <name type="scientific">Noviherbaspirillum aridicola</name>
    <dbReference type="NCBI Taxonomy" id="2849687"/>
    <lineage>
        <taxon>Bacteria</taxon>
        <taxon>Pseudomonadati</taxon>
        <taxon>Pseudomonadota</taxon>
        <taxon>Betaproteobacteria</taxon>
        <taxon>Burkholderiales</taxon>
        <taxon>Oxalobacteraceae</taxon>
        <taxon>Noviherbaspirillum</taxon>
    </lineage>
</organism>
<evidence type="ECO:0000313" key="1">
    <source>
        <dbReference type="EMBL" id="GIZ52543.1"/>
    </source>
</evidence>
<keyword evidence="2" id="KW-1185">Reference proteome</keyword>
<dbReference type="PANTHER" id="PTHR31299:SF0">
    <property type="entry name" value="ESTERASE, PUTATIVE (AFU_ORTHOLOGUE AFUA_1G05850)-RELATED"/>
    <property type="match status" value="1"/>
</dbReference>
<evidence type="ECO:0000313" key="2">
    <source>
        <dbReference type="Proteomes" id="UP000887222"/>
    </source>
</evidence>
<dbReference type="Gene3D" id="3.40.1660.10">
    <property type="entry name" value="EreA-like (biosynthetic domain)"/>
    <property type="match status" value="1"/>
</dbReference>
<name>A0ABQ4Q5Z1_9BURK</name>
<accession>A0ABQ4Q5Z1</accession>
<dbReference type="PIRSF" id="PIRSF036794">
    <property type="entry name" value="UCP_erythr_ester"/>
    <property type="match status" value="1"/>
</dbReference>
<proteinExistence type="predicted"/>
<dbReference type="Proteomes" id="UP000887222">
    <property type="component" value="Unassembled WGS sequence"/>
</dbReference>
<dbReference type="SUPFAM" id="SSF159501">
    <property type="entry name" value="EreA/ChaN-like"/>
    <property type="match status" value="1"/>
</dbReference>
<evidence type="ECO:0008006" key="3">
    <source>
        <dbReference type="Google" id="ProtNLM"/>
    </source>
</evidence>
<dbReference type="RefSeq" id="WP_220808956.1">
    <property type="nucleotide sequence ID" value="NZ_BPMK01000011.1"/>
</dbReference>
<dbReference type="Gene3D" id="1.20.1440.30">
    <property type="entry name" value="Biosynthetic Protein domain"/>
    <property type="match status" value="1"/>
</dbReference>
<dbReference type="CDD" id="cd14728">
    <property type="entry name" value="Ere-like"/>
    <property type="match status" value="1"/>
</dbReference>
<gene>
    <name evidence="1" type="ORF">NCCP691_25570</name>
</gene>
<dbReference type="PANTHER" id="PTHR31299">
    <property type="entry name" value="ESTERASE, PUTATIVE (AFU_ORTHOLOGUE AFUA_1G05850)-RELATED"/>
    <property type="match status" value="1"/>
</dbReference>
<dbReference type="Gene3D" id="3.30.1870.10">
    <property type="entry name" value="EreA-like, domain 2"/>
    <property type="match status" value="1"/>
</dbReference>